<evidence type="ECO:0000313" key="3">
    <source>
        <dbReference type="Proteomes" id="UP000273083"/>
    </source>
</evidence>
<organism evidence="2 3">
    <name type="scientific">Mobilisporobacter senegalensis</name>
    <dbReference type="NCBI Taxonomy" id="1329262"/>
    <lineage>
        <taxon>Bacteria</taxon>
        <taxon>Bacillati</taxon>
        <taxon>Bacillota</taxon>
        <taxon>Clostridia</taxon>
        <taxon>Lachnospirales</taxon>
        <taxon>Lachnospiraceae</taxon>
        <taxon>Mobilisporobacter</taxon>
    </lineage>
</organism>
<dbReference type="Proteomes" id="UP000273083">
    <property type="component" value="Unassembled WGS sequence"/>
</dbReference>
<evidence type="ECO:0000313" key="2">
    <source>
        <dbReference type="EMBL" id="ROR28250.1"/>
    </source>
</evidence>
<protein>
    <recommendedName>
        <fullName evidence="1">N-acetyltransferase domain-containing protein</fullName>
    </recommendedName>
</protein>
<keyword evidence="3" id="KW-1185">Reference proteome</keyword>
<dbReference type="Pfam" id="PF14542">
    <property type="entry name" value="Acetyltransf_CG"/>
    <property type="match status" value="1"/>
</dbReference>
<gene>
    <name evidence="2" type="ORF">EDD66_105191</name>
</gene>
<accession>A0A3N1XNH9</accession>
<dbReference type="EMBL" id="RJVG01000005">
    <property type="protein sequence ID" value="ROR28250.1"/>
    <property type="molecule type" value="Genomic_DNA"/>
</dbReference>
<dbReference type="PANTHER" id="PTHR31435:SF10">
    <property type="entry name" value="BSR4717 PROTEIN"/>
    <property type="match status" value="1"/>
</dbReference>
<dbReference type="PANTHER" id="PTHR31435">
    <property type="entry name" value="PROTEIN NATD1"/>
    <property type="match status" value="1"/>
</dbReference>
<dbReference type="InterPro" id="IPR045057">
    <property type="entry name" value="Gcn5-rel_NAT"/>
</dbReference>
<dbReference type="CDD" id="cd04301">
    <property type="entry name" value="NAT_SF"/>
    <property type="match status" value="1"/>
</dbReference>
<dbReference type="AlphaFoldDB" id="A0A3N1XNH9"/>
<evidence type="ECO:0000259" key="1">
    <source>
        <dbReference type="PROSITE" id="PS51729"/>
    </source>
</evidence>
<dbReference type="Gene3D" id="3.40.630.30">
    <property type="match status" value="1"/>
</dbReference>
<dbReference type="InterPro" id="IPR031165">
    <property type="entry name" value="GNAT_YJDJ"/>
</dbReference>
<feature type="domain" description="N-acetyltransferase" evidence="1">
    <location>
        <begin position="3"/>
        <end position="91"/>
    </location>
</feature>
<name>A0A3N1XNH9_9FIRM</name>
<dbReference type="InterPro" id="IPR016181">
    <property type="entry name" value="Acyl_CoA_acyltransferase"/>
</dbReference>
<dbReference type="SUPFAM" id="SSF55729">
    <property type="entry name" value="Acyl-CoA N-acyltransferases (Nat)"/>
    <property type="match status" value="1"/>
</dbReference>
<dbReference type="PROSITE" id="PS51729">
    <property type="entry name" value="GNAT_YJDJ"/>
    <property type="match status" value="1"/>
</dbReference>
<dbReference type="OrthoDB" id="9793389at2"/>
<reference evidence="2 3" key="1">
    <citation type="submission" date="2018-11" db="EMBL/GenBank/DDBJ databases">
        <title>Genomic Encyclopedia of Type Strains, Phase IV (KMG-IV): sequencing the most valuable type-strain genomes for metagenomic binning, comparative biology and taxonomic classification.</title>
        <authorList>
            <person name="Goeker M."/>
        </authorList>
    </citation>
    <scope>NUCLEOTIDE SEQUENCE [LARGE SCALE GENOMIC DNA]</scope>
    <source>
        <strain evidence="2 3">DSM 26537</strain>
    </source>
</reference>
<sequence length="91" mass="10448">MNNFIEEKNRIYMNDLKGQLIAEVTFPDIDANTVNLNHTFVDDSLRGQGIASKLVEAAALKMQKENKKIIPTCSYAVHWFEKNKDFAFLLK</sequence>
<comment type="caution">
    <text evidence="2">The sequence shown here is derived from an EMBL/GenBank/DDBJ whole genome shotgun (WGS) entry which is preliminary data.</text>
</comment>
<proteinExistence type="predicted"/>